<dbReference type="RefSeq" id="WP_085121527.1">
    <property type="nucleotide sequence ID" value="NZ_FWZX01000003.1"/>
</dbReference>
<dbReference type="Proteomes" id="UP000192917">
    <property type="component" value="Unassembled WGS sequence"/>
</dbReference>
<dbReference type="GO" id="GO:0003677">
    <property type="term" value="F:DNA binding"/>
    <property type="evidence" value="ECO:0007669"/>
    <property type="project" value="InterPro"/>
</dbReference>
<proteinExistence type="predicted"/>
<evidence type="ECO:0000313" key="3">
    <source>
        <dbReference type="EMBL" id="SMF02702.1"/>
    </source>
</evidence>
<dbReference type="Gene3D" id="1.10.260.40">
    <property type="entry name" value="lambda repressor-like DNA-binding domains"/>
    <property type="match status" value="1"/>
</dbReference>
<sequence>MAVRKAGRAGSAAGATRVRRQRPRGPAPAVQSAWFLRRLSEIGETQRALARFLEADPSTVSKMLSGVRRIRLEEAEQLSRFLRVPLLEVLEHAGVSAEGLAPEGHLVPLVGRIDGAGRVLPDRSLDERIELPLGGGAARHPGLVALRLEDPESLMDGWTFFYAPSERVEAAAVGRLAVVRSRGGRGERLAVVETGDRLDSFRLDRFDGRRVTVRLASAAPVMLIRP</sequence>
<name>A0A1Y6BCV5_9PROT</name>
<reference evidence="3 4" key="1">
    <citation type="submission" date="2017-04" db="EMBL/GenBank/DDBJ databases">
        <authorList>
            <person name="Afonso C.L."/>
            <person name="Miller P.J."/>
            <person name="Scott M.A."/>
            <person name="Spackman E."/>
            <person name="Goraichik I."/>
            <person name="Dimitrov K.M."/>
            <person name="Suarez D.L."/>
            <person name="Swayne D.E."/>
        </authorList>
    </citation>
    <scope>NUCLEOTIDE SEQUENCE [LARGE SCALE GENOMIC DNA]</scope>
    <source>
        <strain evidence="3 4">USBA 355</strain>
    </source>
</reference>
<accession>A0A1Y6BCV5</accession>
<dbReference type="InterPro" id="IPR001387">
    <property type="entry name" value="Cro/C1-type_HTH"/>
</dbReference>
<feature type="region of interest" description="Disordered" evidence="1">
    <location>
        <begin position="1"/>
        <end position="26"/>
    </location>
</feature>
<organism evidence="3 4">
    <name type="scientific">Tistlia consotensis USBA 355</name>
    <dbReference type="NCBI Taxonomy" id="560819"/>
    <lineage>
        <taxon>Bacteria</taxon>
        <taxon>Pseudomonadati</taxon>
        <taxon>Pseudomonadota</taxon>
        <taxon>Alphaproteobacteria</taxon>
        <taxon>Rhodospirillales</taxon>
        <taxon>Rhodovibrionaceae</taxon>
        <taxon>Tistlia</taxon>
    </lineage>
</organism>
<dbReference type="SMART" id="SM00530">
    <property type="entry name" value="HTH_XRE"/>
    <property type="match status" value="1"/>
</dbReference>
<dbReference type="EMBL" id="FWZX01000003">
    <property type="protein sequence ID" value="SMF02702.1"/>
    <property type="molecule type" value="Genomic_DNA"/>
</dbReference>
<dbReference type="InterPro" id="IPR010982">
    <property type="entry name" value="Lambda_DNA-bd_dom_sf"/>
</dbReference>
<dbReference type="Pfam" id="PF01381">
    <property type="entry name" value="HTH_3"/>
    <property type="match status" value="1"/>
</dbReference>
<dbReference type="AlphaFoldDB" id="A0A1Y6BCV5"/>
<dbReference type="CDD" id="cd00093">
    <property type="entry name" value="HTH_XRE"/>
    <property type="match status" value="1"/>
</dbReference>
<dbReference type="SUPFAM" id="SSF47413">
    <property type="entry name" value="lambda repressor-like DNA-binding domains"/>
    <property type="match status" value="1"/>
</dbReference>
<evidence type="ECO:0000259" key="2">
    <source>
        <dbReference type="PROSITE" id="PS50943"/>
    </source>
</evidence>
<keyword evidence="4" id="KW-1185">Reference proteome</keyword>
<dbReference type="PROSITE" id="PS50943">
    <property type="entry name" value="HTH_CROC1"/>
    <property type="match status" value="1"/>
</dbReference>
<evidence type="ECO:0000256" key="1">
    <source>
        <dbReference type="SAM" id="MobiDB-lite"/>
    </source>
</evidence>
<protein>
    <submittedName>
        <fullName evidence="3">Helix-turn-helix</fullName>
    </submittedName>
</protein>
<feature type="domain" description="HTH cro/C1-type" evidence="2">
    <location>
        <begin position="45"/>
        <end position="89"/>
    </location>
</feature>
<gene>
    <name evidence="3" type="ORF">SAMN05428998_10375</name>
</gene>
<evidence type="ECO:0000313" key="4">
    <source>
        <dbReference type="Proteomes" id="UP000192917"/>
    </source>
</evidence>
<dbReference type="STRING" id="560819.SAMN05428998_10375"/>
<feature type="compositionally biased region" description="Low complexity" evidence="1">
    <location>
        <begin position="1"/>
        <end position="16"/>
    </location>
</feature>